<dbReference type="Pfam" id="PF04883">
    <property type="entry name" value="HK97-gp10_like"/>
    <property type="match status" value="1"/>
</dbReference>
<protein>
    <submittedName>
        <fullName evidence="1">Putative tail-component</fullName>
    </submittedName>
</protein>
<accession>A0A8S5UU33</accession>
<organism evidence="1">
    <name type="scientific">Myoviridae sp. ctvxP16</name>
    <dbReference type="NCBI Taxonomy" id="2825205"/>
    <lineage>
        <taxon>Viruses</taxon>
        <taxon>Duplodnaviria</taxon>
        <taxon>Heunggongvirae</taxon>
        <taxon>Uroviricota</taxon>
        <taxon>Caudoviricetes</taxon>
    </lineage>
</organism>
<dbReference type="EMBL" id="BK016138">
    <property type="protein sequence ID" value="DAF97940.1"/>
    <property type="molecule type" value="Genomic_DNA"/>
</dbReference>
<dbReference type="InterPro" id="IPR010064">
    <property type="entry name" value="HK97-gp10_tail"/>
</dbReference>
<proteinExistence type="predicted"/>
<evidence type="ECO:0000313" key="1">
    <source>
        <dbReference type="EMBL" id="DAF97940.1"/>
    </source>
</evidence>
<name>A0A8S5UU33_9CAUD</name>
<sequence>MDGISKEFQKVFSVLESVPDVAVEAMKEVVDEASETLYAGLENDVPVRTGGLRRSLKKAKASSPDWYGYKIEFEGNAPNGEPYQKIANILNYGRAASETSGGTAGEHFIEKNVRKLRGLNDKIEARFEAKINKKTT</sequence>
<reference evidence="1" key="1">
    <citation type="journal article" date="2021" name="Proc. Natl. Acad. Sci. U.S.A.">
        <title>A Catalog of Tens of Thousands of Viruses from Human Metagenomes Reveals Hidden Associations with Chronic Diseases.</title>
        <authorList>
            <person name="Tisza M.J."/>
            <person name="Buck C.B."/>
        </authorList>
    </citation>
    <scope>NUCLEOTIDE SEQUENCE</scope>
    <source>
        <strain evidence="1">CtvxP16</strain>
    </source>
</reference>